<proteinExistence type="inferred from homology"/>
<dbReference type="HAMAP" id="MF_01416">
    <property type="entry name" value="ATP_synth_delta_bact"/>
    <property type="match status" value="1"/>
</dbReference>
<accession>A0A381SXP5</accession>
<dbReference type="NCBIfam" id="TIGR01145">
    <property type="entry name" value="ATP_synt_delta"/>
    <property type="match status" value="1"/>
</dbReference>
<keyword evidence="3" id="KW-0375">Hydrogen ion transport</keyword>
<dbReference type="PANTHER" id="PTHR11910">
    <property type="entry name" value="ATP SYNTHASE DELTA CHAIN"/>
    <property type="match status" value="1"/>
</dbReference>
<name>A0A381SXP5_9ZZZZ</name>
<keyword evidence="6" id="KW-0066">ATP synthesis</keyword>
<evidence type="ECO:0000256" key="2">
    <source>
        <dbReference type="ARBA" id="ARBA00022448"/>
    </source>
</evidence>
<dbReference type="Pfam" id="PF00213">
    <property type="entry name" value="OSCP"/>
    <property type="match status" value="1"/>
</dbReference>
<dbReference type="Gene3D" id="1.10.520.20">
    <property type="entry name" value="N-terminal domain of the delta subunit of the F1F0-ATP synthase"/>
    <property type="match status" value="1"/>
</dbReference>
<dbReference type="GO" id="GO:0046933">
    <property type="term" value="F:proton-transporting ATP synthase activity, rotational mechanism"/>
    <property type="evidence" value="ECO:0007669"/>
    <property type="project" value="InterPro"/>
</dbReference>
<dbReference type="InterPro" id="IPR026015">
    <property type="entry name" value="ATP_synth_OSCP/delta_N_sf"/>
</dbReference>
<evidence type="ECO:0000313" key="7">
    <source>
        <dbReference type="EMBL" id="SVA08756.1"/>
    </source>
</evidence>
<evidence type="ECO:0000256" key="1">
    <source>
        <dbReference type="ARBA" id="ARBA00004370"/>
    </source>
</evidence>
<evidence type="ECO:0008006" key="8">
    <source>
        <dbReference type="Google" id="ProtNLM"/>
    </source>
</evidence>
<dbReference type="EMBL" id="UINC01003727">
    <property type="protein sequence ID" value="SVA08756.1"/>
    <property type="molecule type" value="Genomic_DNA"/>
</dbReference>
<comment type="subcellular location">
    <subcellularLocation>
        <location evidence="1">Membrane</location>
    </subcellularLocation>
</comment>
<evidence type="ECO:0000256" key="4">
    <source>
        <dbReference type="ARBA" id="ARBA00023065"/>
    </source>
</evidence>
<dbReference type="GO" id="GO:0016020">
    <property type="term" value="C:membrane"/>
    <property type="evidence" value="ECO:0007669"/>
    <property type="project" value="UniProtKB-SubCell"/>
</dbReference>
<protein>
    <recommendedName>
        <fullName evidence="8">ATP synthase subunit delta</fullName>
    </recommendedName>
</protein>
<organism evidence="7">
    <name type="scientific">marine metagenome</name>
    <dbReference type="NCBI Taxonomy" id="408172"/>
    <lineage>
        <taxon>unclassified sequences</taxon>
        <taxon>metagenomes</taxon>
        <taxon>ecological metagenomes</taxon>
    </lineage>
</organism>
<dbReference type="InterPro" id="IPR000711">
    <property type="entry name" value="ATPase_OSCP/dsu"/>
</dbReference>
<keyword evidence="2" id="KW-0813">Transport</keyword>
<evidence type="ECO:0000256" key="5">
    <source>
        <dbReference type="ARBA" id="ARBA00023136"/>
    </source>
</evidence>
<dbReference type="AlphaFoldDB" id="A0A381SXP5"/>
<dbReference type="SUPFAM" id="SSF47928">
    <property type="entry name" value="N-terminal domain of the delta subunit of the F1F0-ATP synthase"/>
    <property type="match status" value="1"/>
</dbReference>
<evidence type="ECO:0000256" key="6">
    <source>
        <dbReference type="ARBA" id="ARBA00023310"/>
    </source>
</evidence>
<reference evidence="7" key="1">
    <citation type="submission" date="2018-05" db="EMBL/GenBank/DDBJ databases">
        <authorList>
            <person name="Lanie J.A."/>
            <person name="Ng W.-L."/>
            <person name="Kazmierczak K.M."/>
            <person name="Andrzejewski T.M."/>
            <person name="Davidsen T.M."/>
            <person name="Wayne K.J."/>
            <person name="Tettelin H."/>
            <person name="Glass J.I."/>
            <person name="Rusch D."/>
            <person name="Podicherti R."/>
            <person name="Tsui H.-C.T."/>
            <person name="Winkler M.E."/>
        </authorList>
    </citation>
    <scope>NUCLEOTIDE SEQUENCE</scope>
</reference>
<keyword evidence="4" id="KW-0406">Ion transport</keyword>
<dbReference type="PRINTS" id="PR00125">
    <property type="entry name" value="ATPASEDELTA"/>
</dbReference>
<sequence>MLQSAKESNKAQEVHVSLKKIILLLRKDARFRLLLLSKRISIEKKTTILRNVLDHYVDQLVIEFLGIISKEFSLELVKHVFKVYENLYKKEDGIVFVTAHLAHTLDDSEIEKLKNKLESSLNKKTELNIEVSRELLGGIKLRIENTFLDASVKNQMNRLRENLLQS</sequence>
<evidence type="ECO:0000256" key="3">
    <source>
        <dbReference type="ARBA" id="ARBA00022781"/>
    </source>
</evidence>
<keyword evidence="5" id="KW-0472">Membrane</keyword>
<gene>
    <name evidence="7" type="ORF">METZ01_LOCUS61610</name>
</gene>